<evidence type="ECO:0000313" key="4">
    <source>
        <dbReference type="EMBL" id="KIH91493.1"/>
    </source>
</evidence>
<dbReference type="VEuPathDB" id="FungiDB:SPBR_01922"/>
<evidence type="ECO:0000256" key="2">
    <source>
        <dbReference type="SAM" id="MobiDB-lite"/>
    </source>
</evidence>
<dbReference type="PANTHER" id="PTHR10655:SF63">
    <property type="entry name" value="PHOSPHOLIPASE_CARBOXYLESTERASE_THIOESTERASE DOMAIN-CONTAINING PROTEIN"/>
    <property type="match status" value="1"/>
</dbReference>
<dbReference type="OrthoDB" id="2418081at2759"/>
<dbReference type="InterPro" id="IPR003140">
    <property type="entry name" value="PLipase/COase/thioEstase"/>
</dbReference>
<dbReference type="Gene3D" id="3.40.50.1820">
    <property type="entry name" value="alpha/beta hydrolase"/>
    <property type="match status" value="1"/>
</dbReference>
<protein>
    <recommendedName>
        <fullName evidence="3">Phospholipase/carboxylesterase/thioesterase domain-containing protein</fullName>
    </recommendedName>
</protein>
<dbReference type="InterPro" id="IPR029058">
    <property type="entry name" value="AB_hydrolase_fold"/>
</dbReference>
<accession>A0A0C2FKA6</accession>
<comment type="caution">
    <text evidence="4">The sequence shown here is derived from an EMBL/GenBank/DDBJ whole genome shotgun (WGS) entry which is preliminary data.</text>
</comment>
<reference evidence="4 5" key="1">
    <citation type="journal article" date="2014" name="BMC Genomics">
        <title>Comparative genomics of the major fungal agents of human and animal Sporotrichosis: Sporothrix schenckii and Sporothrix brasiliensis.</title>
        <authorList>
            <person name="Teixeira M.M."/>
            <person name="de Almeida L.G."/>
            <person name="Kubitschek-Barreira P."/>
            <person name="Alves F.L."/>
            <person name="Kioshima E.S."/>
            <person name="Abadio A.K."/>
            <person name="Fernandes L."/>
            <person name="Derengowski L.S."/>
            <person name="Ferreira K.S."/>
            <person name="Souza R.C."/>
            <person name="Ruiz J.C."/>
            <person name="de Andrade N.C."/>
            <person name="Paes H.C."/>
            <person name="Nicola A.M."/>
            <person name="Albuquerque P."/>
            <person name="Gerber A.L."/>
            <person name="Martins V.P."/>
            <person name="Peconick L.D."/>
            <person name="Neto A.V."/>
            <person name="Chaucanez C.B."/>
            <person name="Silva P.A."/>
            <person name="Cunha O.L."/>
            <person name="de Oliveira F.F."/>
            <person name="dos Santos T.C."/>
            <person name="Barros A.L."/>
            <person name="Soares M.A."/>
            <person name="de Oliveira L.M."/>
            <person name="Marini M.M."/>
            <person name="Villalobos-Duno H."/>
            <person name="Cunha M.M."/>
            <person name="de Hoog S."/>
            <person name="da Silveira J.F."/>
            <person name="Henrissat B."/>
            <person name="Nino-Vega G.A."/>
            <person name="Cisalpino P.S."/>
            <person name="Mora-Montes H.M."/>
            <person name="Almeida S.R."/>
            <person name="Stajich J.E."/>
            <person name="Lopes-Bezerra L.M."/>
            <person name="Vasconcelos A.T."/>
            <person name="Felipe M.S."/>
        </authorList>
    </citation>
    <scope>NUCLEOTIDE SEQUENCE [LARGE SCALE GENOMIC DNA]</scope>
    <source>
        <strain evidence="4 5">5110</strain>
    </source>
</reference>
<dbReference type="RefSeq" id="XP_040619503.1">
    <property type="nucleotide sequence ID" value="XM_040760232.1"/>
</dbReference>
<dbReference type="GO" id="GO:0052689">
    <property type="term" value="F:carboxylic ester hydrolase activity"/>
    <property type="evidence" value="ECO:0007669"/>
    <property type="project" value="TreeGrafter"/>
</dbReference>
<evidence type="ECO:0000256" key="1">
    <source>
        <dbReference type="ARBA" id="ARBA00006499"/>
    </source>
</evidence>
<dbReference type="GeneID" id="63675153"/>
<evidence type="ECO:0000259" key="3">
    <source>
        <dbReference type="Pfam" id="PF02230"/>
    </source>
</evidence>
<dbReference type="Proteomes" id="UP000031575">
    <property type="component" value="Unassembled WGS sequence"/>
</dbReference>
<dbReference type="PANTHER" id="PTHR10655">
    <property type="entry name" value="LYSOPHOSPHOLIPASE-RELATED"/>
    <property type="match status" value="1"/>
</dbReference>
<proteinExistence type="inferred from homology"/>
<dbReference type="InterPro" id="IPR050565">
    <property type="entry name" value="LYPA1-2/EST-like"/>
</dbReference>
<dbReference type="AlphaFoldDB" id="A0A0C2FKA6"/>
<name>A0A0C2FKA6_9PEZI</name>
<dbReference type="SUPFAM" id="SSF53474">
    <property type="entry name" value="alpha/beta-Hydrolases"/>
    <property type="match status" value="1"/>
</dbReference>
<sequence length="297" mass="32951">MTTADPAEQGFGNSHIVEPRAGHPHTHTAILLHGRGSTGEEFSEELFEMFLSQVEGVDNPGDPRTTLADKLPTWRWVFPSSACTWNTTFEEWVPAWFEAYSLADPTSRQDLQPPGLRASAGPVDNADGAASRLVLGGISLGGATALWTLLGTNRPERPLGGFVVVSSWLPFANDVEKHLGRLGDGGGSDVHHFVLEMTEPLRLHIRHQQQQQQQQHQQYDKKPPSVLDTLIFGAHGRDDAFVDIELGRHAQQVLTGVGLTVQWHEYEGAEQEGHWIKEPEEMDDLKAFFDAVERRTL</sequence>
<dbReference type="HOGENOM" id="CLU_049413_2_2_1"/>
<dbReference type="EMBL" id="AWTV01000007">
    <property type="protein sequence ID" value="KIH91493.1"/>
    <property type="molecule type" value="Genomic_DNA"/>
</dbReference>
<keyword evidence="5" id="KW-1185">Reference proteome</keyword>
<dbReference type="Pfam" id="PF02230">
    <property type="entry name" value="Abhydrolase_2"/>
    <property type="match status" value="1"/>
</dbReference>
<comment type="similarity">
    <text evidence="1">Belongs to the AB hydrolase superfamily. AB hydrolase 2 family.</text>
</comment>
<dbReference type="GO" id="GO:0008474">
    <property type="term" value="F:palmitoyl-(protein) hydrolase activity"/>
    <property type="evidence" value="ECO:0007669"/>
    <property type="project" value="TreeGrafter"/>
</dbReference>
<evidence type="ECO:0000313" key="5">
    <source>
        <dbReference type="Proteomes" id="UP000031575"/>
    </source>
</evidence>
<feature type="region of interest" description="Disordered" evidence="2">
    <location>
        <begin position="1"/>
        <end position="22"/>
    </location>
</feature>
<dbReference type="GO" id="GO:0005737">
    <property type="term" value="C:cytoplasm"/>
    <property type="evidence" value="ECO:0007669"/>
    <property type="project" value="TreeGrafter"/>
</dbReference>
<feature type="domain" description="Phospholipase/carboxylesterase/thioesterase" evidence="3">
    <location>
        <begin position="70"/>
        <end position="209"/>
    </location>
</feature>
<organism evidence="4 5">
    <name type="scientific">Sporothrix brasiliensis 5110</name>
    <dbReference type="NCBI Taxonomy" id="1398154"/>
    <lineage>
        <taxon>Eukaryota</taxon>
        <taxon>Fungi</taxon>
        <taxon>Dikarya</taxon>
        <taxon>Ascomycota</taxon>
        <taxon>Pezizomycotina</taxon>
        <taxon>Sordariomycetes</taxon>
        <taxon>Sordariomycetidae</taxon>
        <taxon>Ophiostomatales</taxon>
        <taxon>Ophiostomataceae</taxon>
        <taxon>Sporothrix</taxon>
    </lineage>
</organism>
<gene>
    <name evidence="4" type="ORF">SPBR_01922</name>
</gene>